<name>A0A1B3XMQ8_9BACI</name>
<evidence type="ECO:0000259" key="2">
    <source>
        <dbReference type="Pfam" id="PF13539"/>
    </source>
</evidence>
<dbReference type="CDD" id="cd14845">
    <property type="entry name" value="L-Ala-D-Glu_peptidase_like"/>
    <property type="match status" value="1"/>
</dbReference>
<organism evidence="3 4">
    <name type="scientific">Peribacillus muralis</name>
    <dbReference type="NCBI Taxonomy" id="264697"/>
    <lineage>
        <taxon>Bacteria</taxon>
        <taxon>Bacillati</taxon>
        <taxon>Bacillota</taxon>
        <taxon>Bacilli</taxon>
        <taxon>Bacillales</taxon>
        <taxon>Bacillaceae</taxon>
        <taxon>Peribacillus</taxon>
    </lineage>
</organism>
<dbReference type="InterPro" id="IPR009045">
    <property type="entry name" value="Zn_M74/Hedgehog-like"/>
</dbReference>
<evidence type="ECO:0008006" key="5">
    <source>
        <dbReference type="Google" id="ProtNLM"/>
    </source>
</evidence>
<proteinExistence type="predicted"/>
<evidence type="ECO:0000313" key="4">
    <source>
        <dbReference type="Proteomes" id="UP000077926"/>
    </source>
</evidence>
<dbReference type="Pfam" id="PF13539">
    <property type="entry name" value="Peptidase_M15_4"/>
    <property type="match status" value="1"/>
</dbReference>
<protein>
    <recommendedName>
        <fullName evidence="5">Peptidase M15</fullName>
    </recommendedName>
</protein>
<feature type="domain" description="Peptidase M15C" evidence="2">
    <location>
        <begin position="83"/>
        <end position="145"/>
    </location>
</feature>
<evidence type="ECO:0000259" key="1">
    <source>
        <dbReference type="Pfam" id="PF01471"/>
    </source>
</evidence>
<sequence>MTVALQTLLDRSIKNMGSGMNSVVKASALEMIKRAYKEGIYAQISAGFRSMEEQAALYGQGRLFYSYRGKNYADLSKPQVTKAKPGQSFHNFGVAIDFFIVSDDGKNAIWTINTKWTRVASIGKELGFKWGGDWTGFKDYPHLEMTGGLSYAQMQLGKKPSLSLKFKDDDDIAVIEPPKKDVDSEVTKEPSKDNGDRTIVSIQKTLNSRYDAGLVVDGINGPKTQTALIKALQTELNKQFNKKLIVDGKWGAKTKAAIVTLEKGAKGNLTWILQAALYTEGYKPGTLDSIFGQATETALAKFQKAKMIAADKKAGKATFAELFAA</sequence>
<dbReference type="STRING" id="264697.ABE28_009075"/>
<dbReference type="Gene3D" id="3.30.1380.10">
    <property type="match status" value="1"/>
</dbReference>
<dbReference type="GO" id="GO:0008233">
    <property type="term" value="F:peptidase activity"/>
    <property type="evidence" value="ECO:0007669"/>
    <property type="project" value="InterPro"/>
</dbReference>
<dbReference type="Gene3D" id="1.10.101.10">
    <property type="entry name" value="PGBD-like superfamily/PGBD"/>
    <property type="match status" value="2"/>
</dbReference>
<dbReference type="KEGG" id="bmur:ABE28_009075"/>
<dbReference type="Proteomes" id="UP000077926">
    <property type="component" value="Chromosome"/>
</dbReference>
<dbReference type="SUPFAM" id="SSF47090">
    <property type="entry name" value="PGBD-like"/>
    <property type="match status" value="1"/>
</dbReference>
<accession>A0A1B3XMQ8</accession>
<dbReference type="Pfam" id="PF01471">
    <property type="entry name" value="PG_binding_1"/>
    <property type="match status" value="1"/>
</dbReference>
<dbReference type="AlphaFoldDB" id="A0A1B3XMQ8"/>
<dbReference type="EMBL" id="CP017080">
    <property type="protein sequence ID" value="AOH54504.1"/>
    <property type="molecule type" value="Genomic_DNA"/>
</dbReference>
<dbReference type="RefSeq" id="WP_064465793.1">
    <property type="nucleotide sequence ID" value="NZ_CP017080.1"/>
</dbReference>
<dbReference type="InterPro" id="IPR036366">
    <property type="entry name" value="PGBDSf"/>
</dbReference>
<dbReference type="SUPFAM" id="SSF55166">
    <property type="entry name" value="Hedgehog/DD-peptidase"/>
    <property type="match status" value="1"/>
</dbReference>
<dbReference type="InterPro" id="IPR002477">
    <property type="entry name" value="Peptidoglycan-bd-like"/>
</dbReference>
<evidence type="ECO:0000313" key="3">
    <source>
        <dbReference type="EMBL" id="AOH54504.1"/>
    </source>
</evidence>
<dbReference type="InterPro" id="IPR036365">
    <property type="entry name" value="PGBD-like_sf"/>
</dbReference>
<dbReference type="InterPro" id="IPR039561">
    <property type="entry name" value="Peptidase_M15C"/>
</dbReference>
<reference evidence="3 4" key="1">
    <citation type="submission" date="2016-08" db="EMBL/GenBank/DDBJ databases">
        <title>Complete genome sequence of Bacillus muralis G25-68, a strain with toxicity to nematodes.</title>
        <authorList>
            <person name="Zheng Z."/>
        </authorList>
    </citation>
    <scope>NUCLEOTIDE SEQUENCE [LARGE SCALE GENOMIC DNA]</scope>
    <source>
        <strain evidence="3 4">G25-68</strain>
    </source>
</reference>
<feature type="domain" description="Peptidoglycan binding-like" evidence="1">
    <location>
        <begin position="273"/>
        <end position="322"/>
    </location>
</feature>
<keyword evidence="4" id="KW-1185">Reference proteome</keyword>
<gene>
    <name evidence="3" type="ORF">ABE28_009075</name>
</gene>